<dbReference type="InterPro" id="IPR038988">
    <property type="entry name" value="Sas4"/>
</dbReference>
<dbReference type="InterPro" id="IPR029184">
    <property type="entry name" value="Sas4_dom"/>
</dbReference>
<evidence type="ECO:0000256" key="1">
    <source>
        <dbReference type="SAM" id="MobiDB-lite"/>
    </source>
</evidence>
<dbReference type="PANTHER" id="PTHR38422">
    <property type="entry name" value="SOMETHING ABOUT SILENCING PROTEIN 4"/>
    <property type="match status" value="1"/>
</dbReference>
<keyword evidence="4" id="KW-1185">Reference proteome</keyword>
<feature type="compositionally biased region" description="Low complexity" evidence="1">
    <location>
        <begin position="475"/>
        <end position="485"/>
    </location>
</feature>
<dbReference type="GO" id="GO:0004402">
    <property type="term" value="F:histone acetyltransferase activity"/>
    <property type="evidence" value="ECO:0007669"/>
    <property type="project" value="TreeGrafter"/>
</dbReference>
<feature type="region of interest" description="Disordered" evidence="1">
    <location>
        <begin position="1"/>
        <end position="38"/>
    </location>
</feature>
<dbReference type="PANTHER" id="PTHR38422:SF1">
    <property type="entry name" value="SOMETHING ABOUT SILENCING PROTEIN 4"/>
    <property type="match status" value="1"/>
</dbReference>
<evidence type="ECO:0000313" key="4">
    <source>
        <dbReference type="Proteomes" id="UP000654918"/>
    </source>
</evidence>
<evidence type="ECO:0000313" key="3">
    <source>
        <dbReference type="EMBL" id="KAF6832481.1"/>
    </source>
</evidence>
<feature type="compositionally biased region" description="Polar residues" evidence="1">
    <location>
        <begin position="59"/>
        <end position="70"/>
    </location>
</feature>
<feature type="region of interest" description="Disordered" evidence="1">
    <location>
        <begin position="437"/>
        <end position="538"/>
    </location>
</feature>
<comment type="caution">
    <text evidence="3">The sequence shown here is derived from an EMBL/GenBank/DDBJ whole genome shotgun (WGS) entry which is preliminary data.</text>
</comment>
<gene>
    <name evidence="3" type="ORF">CPLU01_06164</name>
</gene>
<organism evidence="3 4">
    <name type="scientific">Colletotrichum plurivorum</name>
    <dbReference type="NCBI Taxonomy" id="2175906"/>
    <lineage>
        <taxon>Eukaryota</taxon>
        <taxon>Fungi</taxon>
        <taxon>Dikarya</taxon>
        <taxon>Ascomycota</taxon>
        <taxon>Pezizomycotina</taxon>
        <taxon>Sordariomycetes</taxon>
        <taxon>Hypocreomycetidae</taxon>
        <taxon>Glomerellales</taxon>
        <taxon>Glomerellaceae</taxon>
        <taxon>Colletotrichum</taxon>
        <taxon>Colletotrichum orchidearum species complex</taxon>
    </lineage>
</organism>
<dbReference type="Proteomes" id="UP000654918">
    <property type="component" value="Unassembled WGS sequence"/>
</dbReference>
<feature type="compositionally biased region" description="Polar residues" evidence="1">
    <location>
        <begin position="1"/>
        <end position="13"/>
    </location>
</feature>
<dbReference type="AlphaFoldDB" id="A0A8H6KKM7"/>
<evidence type="ECO:0000259" key="2">
    <source>
        <dbReference type="Pfam" id="PF15460"/>
    </source>
</evidence>
<feature type="domain" description="Something about silencing protein 4" evidence="2">
    <location>
        <begin position="343"/>
        <end position="438"/>
    </location>
</feature>
<feature type="compositionally biased region" description="Basic residues" evidence="1">
    <location>
        <begin position="504"/>
        <end position="514"/>
    </location>
</feature>
<feature type="compositionally biased region" description="Basic and acidic residues" evidence="1">
    <location>
        <begin position="437"/>
        <end position="450"/>
    </location>
</feature>
<proteinExistence type="predicted"/>
<feature type="compositionally biased region" description="Acidic residues" evidence="1">
    <location>
        <begin position="451"/>
        <end position="474"/>
    </location>
</feature>
<feature type="compositionally biased region" description="Basic and acidic residues" evidence="1">
    <location>
        <begin position="490"/>
        <end position="501"/>
    </location>
</feature>
<feature type="region of interest" description="Disordered" evidence="1">
    <location>
        <begin position="57"/>
        <end position="85"/>
    </location>
</feature>
<reference evidence="3" key="1">
    <citation type="journal article" date="2020" name="Phytopathology">
        <title>Genome Sequence Resources of Colletotrichum truncatum, C. plurivorum, C. musicola, and C. sojae: Four Species Pathogenic to Soybean (Glycine max).</title>
        <authorList>
            <person name="Rogerio F."/>
            <person name="Boufleur T.R."/>
            <person name="Ciampi-Guillardi M."/>
            <person name="Sukno S.A."/>
            <person name="Thon M.R."/>
            <person name="Massola Junior N.S."/>
            <person name="Baroncelli R."/>
        </authorList>
    </citation>
    <scope>NUCLEOTIDE SEQUENCE</scope>
    <source>
        <strain evidence="3">LFN00145</strain>
    </source>
</reference>
<sequence>MAIQSSPMASVTRSTRRANTEGLQQLHPHPPPPHPLHQQAFAAANTNTNTVTRAHAAPQNISSYHHTLSGRTKRQLDDFDHPKAKRSRTSIEILIKPALQPIKPVVAAANSHDVNVTPTPPLNTTTTTTATPQATPLPKHTPKPAQQHVATVHPPTAADAPATGNAASQLTKHQEKVFNGIKHELDRLQPRETDTHTKEGGRKLRSQEASRFKSELSAYFPEYDEVIGNDPKEQRLIVVPGRSRATESPESNPADNVLPDLLNTDTPIIIFDSNPTRPHQVAWHQTLAASAEPGGQKDASTPAGDRAVPVRGYGDALFDDLVDAQRIDFDFLGISHKREPAEDPLPDASFVSSHKRAERLEKSIRNTERGRAQHEKDLIARLLGGLQGHDWLRVMGVSGITESRKKQFEPARQHFIKGCGAILEKFRQWSLEEKRRKAERDRVLAEKAEAEETSEAEASSDSDSSEGDDAEDEAGSISDGDPPGVSDDDSVTKQLREEASSRSRASRNSRKRPRAAPEPRPPPKPEPPKEFKSFFKKRYERDAALHRHRRAGRKVVAWGHPIPEIPEVDFDLPEEFRDEETLKMQARKRRRDRRGRH</sequence>
<protein>
    <recommendedName>
        <fullName evidence="2">Something about silencing protein 4 domain-containing protein</fullName>
    </recommendedName>
</protein>
<name>A0A8H6KKM7_9PEZI</name>
<dbReference type="Pfam" id="PF15460">
    <property type="entry name" value="SAS4"/>
    <property type="match status" value="1"/>
</dbReference>
<feature type="region of interest" description="Disordered" evidence="1">
    <location>
        <begin position="113"/>
        <end position="145"/>
    </location>
</feature>
<dbReference type="EMBL" id="WIGO01000069">
    <property type="protein sequence ID" value="KAF6832481.1"/>
    <property type="molecule type" value="Genomic_DNA"/>
</dbReference>
<feature type="compositionally biased region" description="Low complexity" evidence="1">
    <location>
        <begin position="122"/>
        <end position="138"/>
    </location>
</feature>
<dbReference type="GO" id="GO:0033255">
    <property type="term" value="C:SAS acetyltransferase complex"/>
    <property type="evidence" value="ECO:0007669"/>
    <property type="project" value="InterPro"/>
</dbReference>
<accession>A0A8H6KKM7</accession>
<feature type="compositionally biased region" description="Basic and acidic residues" evidence="1">
    <location>
        <begin position="515"/>
        <end position="538"/>
    </location>
</feature>